<evidence type="ECO:0000256" key="1">
    <source>
        <dbReference type="SAM" id="MobiDB-lite"/>
    </source>
</evidence>
<sequence length="382" mass="41658">MPGKQPDQTGQALDGDPGAPHHAAISRISCRPERLAQQLAGRAQDSRRGLGNAGGHDQVLNEVCMAFLSSRRRRARLVLELDDAALGRLLKSLQATTSTGTIATTDLCMAQISRLLNQSRADWDRRTHQLSVLAYRLSASHGPRAWATREPRNASALVLSAWAQLERGRSQGRPQDAAGIADSCLRAAELAPEDPTPWVVLLGLSRLERRSQPEVFGLWNEVLTRDRWNREAYLSMLRYLGPEEMGSRVQVLDFVDALRASTPAIAPCAATELTAEVLQYQSVLARGGVEALMARTHWSHASAAQALDRAARTWARPGFFHHAAAVADLNLLAYALMAAERRSEARPVFEAINGTVAAWPWSAGGDPVSEFEKARIRSGTGV</sequence>
<dbReference type="EMBL" id="CP108195">
    <property type="protein sequence ID" value="WTS12018.1"/>
    <property type="molecule type" value="Genomic_DNA"/>
</dbReference>
<reference evidence="2" key="1">
    <citation type="submission" date="2022-10" db="EMBL/GenBank/DDBJ databases">
        <title>The complete genomes of actinobacterial strains from the NBC collection.</title>
        <authorList>
            <person name="Joergensen T.S."/>
            <person name="Alvarez Arevalo M."/>
            <person name="Sterndorff E.B."/>
            <person name="Faurdal D."/>
            <person name="Vuksanovic O."/>
            <person name="Mourched A.-S."/>
            <person name="Charusanti P."/>
            <person name="Shaw S."/>
            <person name="Blin K."/>
            <person name="Weber T."/>
        </authorList>
    </citation>
    <scope>NUCLEOTIDE SEQUENCE</scope>
    <source>
        <strain evidence="2">NBC_00119</strain>
    </source>
</reference>
<dbReference type="AlphaFoldDB" id="A0AAU1U6E5"/>
<feature type="compositionally biased region" description="Polar residues" evidence="1">
    <location>
        <begin position="1"/>
        <end position="11"/>
    </location>
</feature>
<accession>A0AAU1U6E5</accession>
<proteinExistence type="predicted"/>
<gene>
    <name evidence="2" type="ORF">OHU69_13835</name>
</gene>
<name>A0AAU1U6E5_9ACTN</name>
<protein>
    <submittedName>
        <fullName evidence="2">Uncharacterized protein</fullName>
    </submittedName>
</protein>
<organism evidence="2">
    <name type="scientific">Streptomyces sp. NBC_00119</name>
    <dbReference type="NCBI Taxonomy" id="2975659"/>
    <lineage>
        <taxon>Bacteria</taxon>
        <taxon>Bacillati</taxon>
        <taxon>Actinomycetota</taxon>
        <taxon>Actinomycetes</taxon>
        <taxon>Kitasatosporales</taxon>
        <taxon>Streptomycetaceae</taxon>
        <taxon>Streptomyces</taxon>
    </lineage>
</organism>
<feature type="region of interest" description="Disordered" evidence="1">
    <location>
        <begin position="1"/>
        <end position="24"/>
    </location>
</feature>
<evidence type="ECO:0000313" key="2">
    <source>
        <dbReference type="EMBL" id="WTS12018.1"/>
    </source>
</evidence>